<keyword evidence="3 5" id="KW-0819">tRNA processing</keyword>
<dbReference type="Pfam" id="PF16198">
    <property type="entry name" value="TruB_C_2"/>
    <property type="match status" value="1"/>
</dbReference>
<proteinExistence type="inferred from homology"/>
<feature type="domain" description="tRNA pseudouridine synthase II TruB subfamily 2 C-terminal" evidence="8">
    <location>
        <begin position="254"/>
        <end position="305"/>
    </location>
</feature>
<comment type="function">
    <text evidence="5">Responsible for synthesis of pseudouridine from uracil-55 in the psi GC loop of transfer RNAs.</text>
</comment>
<feature type="domain" description="tRNA pseudouridylate synthase B C-terminal" evidence="9">
    <location>
        <begin position="199"/>
        <end position="239"/>
    </location>
</feature>
<evidence type="ECO:0000256" key="1">
    <source>
        <dbReference type="ARBA" id="ARBA00000385"/>
    </source>
</evidence>
<dbReference type="CDD" id="cd02573">
    <property type="entry name" value="PseudoU_synth_EcTruB"/>
    <property type="match status" value="1"/>
</dbReference>
<dbReference type="InterPro" id="IPR032819">
    <property type="entry name" value="TruB_C"/>
</dbReference>
<evidence type="ECO:0000256" key="5">
    <source>
        <dbReference type="HAMAP-Rule" id="MF_01080"/>
    </source>
</evidence>
<sequence>MTSSSRQSRGRELPEGAPGNQASGLVLVDKPAGWTSHDVVGKVRRLAGTRKVGHAGTLDPMATGLLVVGFNKATRLLTAITGTDKTYLATVRLGVSTVTDDAEGDVLQTRLANAVTPERVDAAVADLTGDILQIPSAVSAIKVDGQRAYHRVRAGEDVRLEARPVTVRRFEVTDYRRAEDGTTVDLDVEVDCTSGTYIRALARDLGEALETGGHLTALRRTAVGPFSVTDAVTLEDLAVRFTSTELSAAAAGLFPVRRLTGEEASELSFGRRIEATGTEGMLAAQAPDGTVVALISDQARQGRPEALSAKPEIVFAPAQAPAPAPGQAPAQDGGLT</sequence>
<evidence type="ECO:0000259" key="7">
    <source>
        <dbReference type="Pfam" id="PF01509"/>
    </source>
</evidence>
<dbReference type="Proteomes" id="UP000256727">
    <property type="component" value="Unassembled WGS sequence"/>
</dbReference>
<dbReference type="Gene3D" id="2.30.130.10">
    <property type="entry name" value="PUA domain"/>
    <property type="match status" value="1"/>
</dbReference>
<dbReference type="EC" id="5.4.99.25" evidence="5"/>
<dbReference type="InterPro" id="IPR014780">
    <property type="entry name" value="tRNA_psdUridine_synth_TruB"/>
</dbReference>
<evidence type="ECO:0000256" key="3">
    <source>
        <dbReference type="ARBA" id="ARBA00022694"/>
    </source>
</evidence>
<dbReference type="GO" id="GO:1990481">
    <property type="term" value="P:mRNA pseudouridine synthesis"/>
    <property type="evidence" value="ECO:0007669"/>
    <property type="project" value="TreeGrafter"/>
</dbReference>
<dbReference type="InterPro" id="IPR036974">
    <property type="entry name" value="PUA_sf"/>
</dbReference>
<dbReference type="AlphaFoldDB" id="A0A3D9L872"/>
<dbReference type="PANTHER" id="PTHR13767">
    <property type="entry name" value="TRNA-PSEUDOURIDINE SYNTHASE"/>
    <property type="match status" value="1"/>
</dbReference>
<keyword evidence="4 5" id="KW-0413">Isomerase</keyword>
<evidence type="ECO:0000256" key="6">
    <source>
        <dbReference type="SAM" id="MobiDB-lite"/>
    </source>
</evidence>
<name>A0A3D9L872_9MICC</name>
<dbReference type="HAMAP" id="MF_01080">
    <property type="entry name" value="TruB_bact"/>
    <property type="match status" value="1"/>
</dbReference>
<dbReference type="PANTHER" id="PTHR13767:SF2">
    <property type="entry name" value="PSEUDOURIDYLATE SYNTHASE TRUB1"/>
    <property type="match status" value="1"/>
</dbReference>
<dbReference type="InterPro" id="IPR002501">
    <property type="entry name" value="PsdUridine_synth_N"/>
</dbReference>
<reference evidence="10 11" key="1">
    <citation type="submission" date="2018-07" db="EMBL/GenBank/DDBJ databases">
        <title>Sequencing the genomes of 1000 actinobacteria strains.</title>
        <authorList>
            <person name="Klenk H.-P."/>
        </authorList>
    </citation>
    <scope>NUCLEOTIDE SEQUENCE [LARGE SCALE GENOMIC DNA]</scope>
    <source>
        <strain evidence="10 11">DSM 14442</strain>
    </source>
</reference>
<protein>
    <recommendedName>
        <fullName evidence="5">tRNA pseudouridine synthase B</fullName>
        <ecNumber evidence="5">5.4.99.25</ecNumber>
    </recommendedName>
    <alternativeName>
        <fullName evidence="5">tRNA pseudouridine(55) synthase</fullName>
        <shortName evidence="5">Psi55 synthase</shortName>
    </alternativeName>
    <alternativeName>
        <fullName evidence="5">tRNA pseudouridylate synthase</fullName>
    </alternativeName>
    <alternativeName>
        <fullName evidence="5">tRNA-uridine isomerase</fullName>
    </alternativeName>
</protein>
<dbReference type="Pfam" id="PF09142">
    <property type="entry name" value="TruB_C"/>
    <property type="match status" value="1"/>
</dbReference>
<dbReference type="NCBIfam" id="TIGR00431">
    <property type="entry name" value="TruB"/>
    <property type="match status" value="1"/>
</dbReference>
<dbReference type="FunFam" id="3.30.2350.10:FF:000011">
    <property type="entry name" value="tRNA pseudouridine synthase B"/>
    <property type="match status" value="1"/>
</dbReference>
<dbReference type="Pfam" id="PF01509">
    <property type="entry name" value="TruB_N"/>
    <property type="match status" value="1"/>
</dbReference>
<evidence type="ECO:0000256" key="4">
    <source>
        <dbReference type="ARBA" id="ARBA00023235"/>
    </source>
</evidence>
<feature type="compositionally biased region" description="Low complexity" evidence="6">
    <location>
        <begin position="327"/>
        <end position="336"/>
    </location>
</feature>
<evidence type="ECO:0000313" key="10">
    <source>
        <dbReference type="EMBL" id="REE02559.1"/>
    </source>
</evidence>
<evidence type="ECO:0000256" key="2">
    <source>
        <dbReference type="ARBA" id="ARBA00005642"/>
    </source>
</evidence>
<accession>A0A3D9L872</accession>
<evidence type="ECO:0000259" key="8">
    <source>
        <dbReference type="Pfam" id="PF09142"/>
    </source>
</evidence>
<feature type="region of interest" description="Disordered" evidence="6">
    <location>
        <begin position="1"/>
        <end position="25"/>
    </location>
</feature>
<dbReference type="InterPro" id="IPR020103">
    <property type="entry name" value="PsdUridine_synth_cat_dom_sf"/>
</dbReference>
<gene>
    <name evidence="5" type="primary">truB</name>
    <name evidence="10" type="ORF">C8E99_0332</name>
</gene>
<dbReference type="GO" id="GO:0031119">
    <property type="term" value="P:tRNA pseudouridine synthesis"/>
    <property type="evidence" value="ECO:0007669"/>
    <property type="project" value="UniProtKB-UniRule"/>
</dbReference>
<feature type="domain" description="Pseudouridine synthase II N-terminal" evidence="7">
    <location>
        <begin position="44"/>
        <end position="198"/>
    </location>
</feature>
<dbReference type="EMBL" id="QREH01000001">
    <property type="protein sequence ID" value="REE02559.1"/>
    <property type="molecule type" value="Genomic_DNA"/>
</dbReference>
<organism evidence="10 11">
    <name type="scientific">Citricoccus muralis</name>
    <dbReference type="NCBI Taxonomy" id="169134"/>
    <lineage>
        <taxon>Bacteria</taxon>
        <taxon>Bacillati</taxon>
        <taxon>Actinomycetota</taxon>
        <taxon>Actinomycetes</taxon>
        <taxon>Micrococcales</taxon>
        <taxon>Micrococcaceae</taxon>
        <taxon>Citricoccus</taxon>
    </lineage>
</organism>
<feature type="active site" description="Nucleophile" evidence="5">
    <location>
        <position position="59"/>
    </location>
</feature>
<keyword evidence="11" id="KW-1185">Reference proteome</keyword>
<evidence type="ECO:0000259" key="9">
    <source>
        <dbReference type="Pfam" id="PF16198"/>
    </source>
</evidence>
<dbReference type="SUPFAM" id="SSF55120">
    <property type="entry name" value="Pseudouridine synthase"/>
    <property type="match status" value="1"/>
</dbReference>
<dbReference type="GO" id="GO:0160148">
    <property type="term" value="F:tRNA pseudouridine(55) synthase activity"/>
    <property type="evidence" value="ECO:0007669"/>
    <property type="project" value="UniProtKB-EC"/>
</dbReference>
<dbReference type="InterPro" id="IPR015225">
    <property type="entry name" value="tRNA_psdUridine_synth_fam2_C"/>
</dbReference>
<comment type="similarity">
    <text evidence="2 5">Belongs to the pseudouridine synthase TruB family. Type 1 subfamily.</text>
</comment>
<dbReference type="Gene3D" id="3.30.2350.10">
    <property type="entry name" value="Pseudouridine synthase"/>
    <property type="match status" value="1"/>
</dbReference>
<comment type="caution">
    <text evidence="10">The sequence shown here is derived from an EMBL/GenBank/DDBJ whole genome shotgun (WGS) entry which is preliminary data.</text>
</comment>
<feature type="region of interest" description="Disordered" evidence="6">
    <location>
        <begin position="317"/>
        <end position="336"/>
    </location>
</feature>
<dbReference type="SUPFAM" id="SSF88697">
    <property type="entry name" value="PUA domain-like"/>
    <property type="match status" value="1"/>
</dbReference>
<dbReference type="GO" id="GO:0003723">
    <property type="term" value="F:RNA binding"/>
    <property type="evidence" value="ECO:0007669"/>
    <property type="project" value="InterPro"/>
</dbReference>
<evidence type="ECO:0000313" key="11">
    <source>
        <dbReference type="Proteomes" id="UP000256727"/>
    </source>
</evidence>
<comment type="catalytic activity">
    <reaction evidence="1 5">
        <text>uridine(55) in tRNA = pseudouridine(55) in tRNA</text>
        <dbReference type="Rhea" id="RHEA:42532"/>
        <dbReference type="Rhea" id="RHEA-COMP:10101"/>
        <dbReference type="Rhea" id="RHEA-COMP:10102"/>
        <dbReference type="ChEBI" id="CHEBI:65314"/>
        <dbReference type="ChEBI" id="CHEBI:65315"/>
        <dbReference type="EC" id="5.4.99.25"/>
    </reaction>
</comment>
<dbReference type="InterPro" id="IPR015947">
    <property type="entry name" value="PUA-like_sf"/>
</dbReference>